<proteinExistence type="predicted"/>
<dbReference type="Proteomes" id="UP000607197">
    <property type="component" value="Unassembled WGS sequence"/>
</dbReference>
<evidence type="ECO:0000313" key="2">
    <source>
        <dbReference type="EMBL" id="GGL73838.1"/>
    </source>
</evidence>
<keyword evidence="1" id="KW-0472">Membrane</keyword>
<protein>
    <recommendedName>
        <fullName evidence="4">Transmembrane protein</fullName>
    </recommendedName>
</protein>
<organism evidence="2 3">
    <name type="scientific">Halocalculus aciditolerans</name>
    <dbReference type="NCBI Taxonomy" id="1383812"/>
    <lineage>
        <taxon>Archaea</taxon>
        <taxon>Methanobacteriati</taxon>
        <taxon>Methanobacteriota</taxon>
        <taxon>Stenosarchaea group</taxon>
        <taxon>Halobacteria</taxon>
        <taxon>Halobacteriales</taxon>
        <taxon>Halobacteriaceae</taxon>
        <taxon>Halocalculus</taxon>
    </lineage>
</organism>
<keyword evidence="1" id="KW-0812">Transmembrane</keyword>
<reference evidence="2" key="2">
    <citation type="submission" date="2020-09" db="EMBL/GenBank/DDBJ databases">
        <authorList>
            <person name="Sun Q."/>
            <person name="Ohkuma M."/>
        </authorList>
    </citation>
    <scope>NUCLEOTIDE SEQUENCE</scope>
    <source>
        <strain evidence="2">JCM 19596</strain>
    </source>
</reference>
<evidence type="ECO:0000313" key="3">
    <source>
        <dbReference type="Proteomes" id="UP000607197"/>
    </source>
</evidence>
<dbReference type="EMBL" id="BMPG01000016">
    <property type="protein sequence ID" value="GGL73838.1"/>
    <property type="molecule type" value="Genomic_DNA"/>
</dbReference>
<sequence length="73" mass="7597">MLVGAFVGGGIIGGTMLVADVLIVGGVYDVGGVGYVLLVVTLVGWYFGVAVVWGCYQWGCVGDMVGLLRHDYI</sequence>
<evidence type="ECO:0008006" key="4">
    <source>
        <dbReference type="Google" id="ProtNLM"/>
    </source>
</evidence>
<name>A0A830FBR8_9EURY</name>
<keyword evidence="1" id="KW-1133">Transmembrane helix</keyword>
<feature type="transmembrane region" description="Helical" evidence="1">
    <location>
        <begin position="6"/>
        <end position="28"/>
    </location>
</feature>
<accession>A0A830FBR8</accession>
<feature type="transmembrane region" description="Helical" evidence="1">
    <location>
        <begin position="35"/>
        <end position="59"/>
    </location>
</feature>
<reference evidence="2" key="1">
    <citation type="journal article" date="2014" name="Int. J. Syst. Evol. Microbiol.">
        <title>Complete genome sequence of Corynebacterium casei LMG S-19264T (=DSM 44701T), isolated from a smear-ripened cheese.</title>
        <authorList>
            <consortium name="US DOE Joint Genome Institute (JGI-PGF)"/>
            <person name="Walter F."/>
            <person name="Albersmeier A."/>
            <person name="Kalinowski J."/>
            <person name="Ruckert C."/>
        </authorList>
    </citation>
    <scope>NUCLEOTIDE SEQUENCE</scope>
    <source>
        <strain evidence="2">JCM 19596</strain>
    </source>
</reference>
<evidence type="ECO:0000256" key="1">
    <source>
        <dbReference type="SAM" id="Phobius"/>
    </source>
</evidence>
<comment type="caution">
    <text evidence="2">The sequence shown here is derived from an EMBL/GenBank/DDBJ whole genome shotgun (WGS) entry which is preliminary data.</text>
</comment>
<keyword evidence="3" id="KW-1185">Reference proteome</keyword>
<dbReference type="RefSeq" id="WP_171518328.1">
    <property type="nucleotide sequence ID" value="NZ_BMPG01000016.1"/>
</dbReference>
<dbReference type="AlphaFoldDB" id="A0A830FBR8"/>
<gene>
    <name evidence="2" type="ORF">GCM10009039_34920</name>
</gene>